<dbReference type="Pfam" id="PF00152">
    <property type="entry name" value="tRNA-synt_2"/>
    <property type="match status" value="1"/>
</dbReference>
<gene>
    <name evidence="8" type="ORF">S03H2_40165</name>
</gene>
<proteinExistence type="inferred from homology"/>
<evidence type="ECO:0000256" key="2">
    <source>
        <dbReference type="ARBA" id="ARBA00022598"/>
    </source>
</evidence>
<keyword evidence="2" id="KW-0436">Ligase</keyword>
<dbReference type="InterPro" id="IPR004115">
    <property type="entry name" value="GAD-like_sf"/>
</dbReference>
<dbReference type="Gene3D" id="3.30.930.10">
    <property type="entry name" value="Bira Bifunctional Protein, Domain 2"/>
    <property type="match status" value="1"/>
</dbReference>
<evidence type="ECO:0000256" key="1">
    <source>
        <dbReference type="ARBA" id="ARBA00006303"/>
    </source>
</evidence>
<keyword evidence="4" id="KW-0067">ATP-binding</keyword>
<dbReference type="AlphaFoldDB" id="X1GB30"/>
<dbReference type="PANTHER" id="PTHR22594:SF5">
    <property type="entry name" value="ASPARTATE--TRNA LIGASE, MITOCHONDRIAL"/>
    <property type="match status" value="1"/>
</dbReference>
<evidence type="ECO:0000256" key="4">
    <source>
        <dbReference type="ARBA" id="ARBA00022840"/>
    </source>
</evidence>
<feature type="non-terminal residue" evidence="8">
    <location>
        <position position="1"/>
    </location>
</feature>
<evidence type="ECO:0000313" key="8">
    <source>
        <dbReference type="EMBL" id="GAH54437.1"/>
    </source>
</evidence>
<dbReference type="SUPFAM" id="SSF55681">
    <property type="entry name" value="Class II aaRS and biotin synthetases"/>
    <property type="match status" value="1"/>
</dbReference>
<accession>X1GB30</accession>
<evidence type="ECO:0000259" key="7">
    <source>
        <dbReference type="PROSITE" id="PS50862"/>
    </source>
</evidence>
<dbReference type="GO" id="GO:0005737">
    <property type="term" value="C:cytoplasm"/>
    <property type="evidence" value="ECO:0007669"/>
    <property type="project" value="InterPro"/>
</dbReference>
<dbReference type="InterPro" id="IPR006195">
    <property type="entry name" value="aa-tRNA-synth_II"/>
</dbReference>
<dbReference type="InterPro" id="IPR004364">
    <property type="entry name" value="Aa-tRNA-synt_II"/>
</dbReference>
<dbReference type="GO" id="GO:0004815">
    <property type="term" value="F:aspartate-tRNA ligase activity"/>
    <property type="evidence" value="ECO:0007669"/>
    <property type="project" value="TreeGrafter"/>
</dbReference>
<comment type="similarity">
    <text evidence="1">Belongs to the class-II aminoacyl-tRNA synthetase family. Type 1 subfamily.</text>
</comment>
<dbReference type="PANTHER" id="PTHR22594">
    <property type="entry name" value="ASPARTYL/LYSYL-TRNA SYNTHETASE"/>
    <property type="match status" value="1"/>
</dbReference>
<sequence length="268" mass="29345">GCATYTRSQLDELNKMAQGLGAEGLVTISLGTSADSLNNLTIEMVRSVAAKFLTLDQIKQMAERLGANTGDLLLIIAGKPELVNVVLAELRQEMGRRLKLAAPGLLGFAFVVDFPLLKRSEETGRWESEHHPFTAPRDEDAPLLDTAPGRVRAKHYDMICNGYEIGGGSLRIHTAELQRKVFRLLGYSDAEIDAQFGHMLEAFEYGAPPHGGIALGLDRIVMLLAGEETIREVIAFPKNQGAVDLTFNAPSPVSEEQLAELHLRLREE</sequence>
<comment type="caution">
    <text evidence="8">The sequence shown here is derived from an EMBL/GenBank/DDBJ whole genome shotgun (WGS) entry which is preliminary data.</text>
</comment>
<dbReference type="EMBL" id="BARU01024885">
    <property type="protein sequence ID" value="GAH54437.1"/>
    <property type="molecule type" value="Genomic_DNA"/>
</dbReference>
<dbReference type="PRINTS" id="PR01042">
    <property type="entry name" value="TRNASYNTHASP"/>
</dbReference>
<dbReference type="InterPro" id="IPR002312">
    <property type="entry name" value="Asp/Asn-tRNA-synth_IIb"/>
</dbReference>
<evidence type="ECO:0000256" key="3">
    <source>
        <dbReference type="ARBA" id="ARBA00022741"/>
    </source>
</evidence>
<dbReference type="InterPro" id="IPR029351">
    <property type="entry name" value="GAD_dom"/>
</dbReference>
<keyword evidence="3" id="KW-0547">Nucleotide-binding</keyword>
<keyword evidence="5" id="KW-0648">Protein biosynthesis</keyword>
<organism evidence="8">
    <name type="scientific">marine sediment metagenome</name>
    <dbReference type="NCBI Taxonomy" id="412755"/>
    <lineage>
        <taxon>unclassified sequences</taxon>
        <taxon>metagenomes</taxon>
        <taxon>ecological metagenomes</taxon>
    </lineage>
</organism>
<evidence type="ECO:0000256" key="5">
    <source>
        <dbReference type="ARBA" id="ARBA00022917"/>
    </source>
</evidence>
<evidence type="ECO:0000256" key="6">
    <source>
        <dbReference type="ARBA" id="ARBA00023146"/>
    </source>
</evidence>
<dbReference type="GO" id="GO:0005524">
    <property type="term" value="F:ATP binding"/>
    <property type="evidence" value="ECO:0007669"/>
    <property type="project" value="UniProtKB-KW"/>
</dbReference>
<dbReference type="Gene3D" id="3.30.1360.30">
    <property type="entry name" value="GAD-like domain"/>
    <property type="match status" value="1"/>
</dbReference>
<dbReference type="InterPro" id="IPR045864">
    <property type="entry name" value="aa-tRNA-synth_II/BPL/LPL"/>
</dbReference>
<reference evidence="8" key="1">
    <citation type="journal article" date="2014" name="Front. Microbiol.">
        <title>High frequency of phylogenetically diverse reductive dehalogenase-homologous genes in deep subseafloor sedimentary metagenomes.</title>
        <authorList>
            <person name="Kawai M."/>
            <person name="Futagami T."/>
            <person name="Toyoda A."/>
            <person name="Takaki Y."/>
            <person name="Nishi S."/>
            <person name="Hori S."/>
            <person name="Arai W."/>
            <person name="Tsubouchi T."/>
            <person name="Morono Y."/>
            <person name="Uchiyama I."/>
            <person name="Ito T."/>
            <person name="Fujiyama A."/>
            <person name="Inagaki F."/>
            <person name="Takami H."/>
        </authorList>
    </citation>
    <scope>NUCLEOTIDE SEQUENCE</scope>
    <source>
        <strain evidence="8">Expedition CK06-06</strain>
    </source>
</reference>
<dbReference type="GO" id="GO:0006422">
    <property type="term" value="P:aspartyl-tRNA aminoacylation"/>
    <property type="evidence" value="ECO:0007669"/>
    <property type="project" value="TreeGrafter"/>
</dbReference>
<keyword evidence="6" id="KW-0030">Aminoacyl-tRNA synthetase</keyword>
<feature type="domain" description="Aminoacyl-transfer RNA synthetases class-II family profile" evidence="7">
    <location>
        <begin position="81"/>
        <end position="237"/>
    </location>
</feature>
<protein>
    <recommendedName>
        <fullName evidence="7">Aminoacyl-transfer RNA synthetases class-II family profile domain-containing protein</fullName>
    </recommendedName>
</protein>
<dbReference type="PROSITE" id="PS50862">
    <property type="entry name" value="AA_TRNA_LIGASE_II"/>
    <property type="match status" value="1"/>
</dbReference>
<dbReference type="Pfam" id="PF02938">
    <property type="entry name" value="GAD"/>
    <property type="match status" value="1"/>
</dbReference>
<name>X1GB30_9ZZZZ</name>